<keyword evidence="1" id="KW-0175">Coiled coil</keyword>
<evidence type="ECO:0000313" key="3">
    <source>
        <dbReference type="EMBL" id="KAJ3223075.1"/>
    </source>
</evidence>
<reference evidence="3" key="1">
    <citation type="submission" date="2020-05" db="EMBL/GenBank/DDBJ databases">
        <title>Phylogenomic resolution of chytrid fungi.</title>
        <authorList>
            <person name="Stajich J.E."/>
            <person name="Amses K."/>
            <person name="Simmons R."/>
            <person name="Seto K."/>
            <person name="Myers J."/>
            <person name="Bonds A."/>
            <person name="Quandt C.A."/>
            <person name="Barry K."/>
            <person name="Liu P."/>
            <person name="Grigoriev I."/>
            <person name="Longcore J.E."/>
            <person name="James T.Y."/>
        </authorList>
    </citation>
    <scope>NUCLEOTIDE SEQUENCE</scope>
    <source>
        <strain evidence="3">JEL0476</strain>
    </source>
</reference>
<protein>
    <submittedName>
        <fullName evidence="3">Coiled-coil domain-containing protein 87</fullName>
    </submittedName>
</protein>
<dbReference type="EMBL" id="JADGJW010000145">
    <property type="protein sequence ID" value="KAJ3223075.1"/>
    <property type="molecule type" value="Genomic_DNA"/>
</dbReference>
<dbReference type="Proteomes" id="UP001211065">
    <property type="component" value="Unassembled WGS sequence"/>
</dbReference>
<dbReference type="InterPro" id="IPR037383">
    <property type="entry name" value="CCDC87"/>
</dbReference>
<feature type="region of interest" description="Disordered" evidence="2">
    <location>
        <begin position="1"/>
        <end position="28"/>
    </location>
</feature>
<feature type="compositionally biased region" description="Acidic residues" evidence="2">
    <location>
        <begin position="853"/>
        <end position="863"/>
    </location>
</feature>
<comment type="caution">
    <text evidence="3">The sequence shown here is derived from an EMBL/GenBank/DDBJ whole genome shotgun (WGS) entry which is preliminary data.</text>
</comment>
<proteinExistence type="predicted"/>
<feature type="region of interest" description="Disordered" evidence="2">
    <location>
        <begin position="879"/>
        <end position="898"/>
    </location>
</feature>
<accession>A0AAD5U3N5</accession>
<feature type="compositionally biased region" description="Basic and acidic residues" evidence="2">
    <location>
        <begin position="17"/>
        <end position="28"/>
    </location>
</feature>
<feature type="compositionally biased region" description="Polar residues" evidence="2">
    <location>
        <begin position="839"/>
        <end position="852"/>
    </location>
</feature>
<feature type="compositionally biased region" description="Polar residues" evidence="2">
    <location>
        <begin position="880"/>
        <end position="890"/>
    </location>
</feature>
<evidence type="ECO:0000256" key="1">
    <source>
        <dbReference type="SAM" id="Coils"/>
    </source>
</evidence>
<sequence>MLTERTYRPSSYDEMSEQTKKRSATTEKILEEGDGLEKTTQFLGYDLLLLKDLTDTSQIKKKTIKEQDLNKEAENPEDDIIKRKENQLATTSVQKALKKMALEILDNHKWLSNVEAESLMNIFIADLAARFYTLQDLTFKNFTPTQNRNLVFRIFEKINEVKNFALDKCKKKKRRMDHKNIFDENKNFNRIRGIFRNELLKKINTREIMKEAVREIESGSAIKKSYTGTIQQVTKSEMQERKKFKETLDSVTHPTPALIPIDNSLLYYLQKDKKKKYLEMSAIYPKRDLFSASESGLDIINVPNFTQRFQQMAQKEYNDVRKKSVYKGRRASLIPQTSINNSEETELLNRKKKEEENNLILDEKIFNEKLENEIFRPEPKLEDGSFKYSNLMRNDPLLQSHTEHSLISLKRAQRRKKLDNLVTPRSRYLIPTEEVKNALVGFDYDNFEQDMEQNKLKVLEPINKRDYIETEIESNDVVRTERSKLSIRVPKSIISLQSSVNSSIAFLGNQIDGSAMDTLDVKLRHYKEIEELYEEIMKTIHENFLNAQEENDELVICPTAPNDLEIMSNAFLGYTTYADPKTGMLIPLAGDASEKPSMQSKAAGGALMPSVRLITRVKGHINIPPEDFIKNRKEAMRRITTSRYHGTLKYNLGGYMPKNVVEKNSSLANREEFHIQNYIEFLRVHKTDFVLDILVDEEAEEKQRKKDELRKLKILHEEEEKQRYETAKLEKRKKREELLMYEHGFWNPGLLEVYTEFHDRDVEFGFVKPSEAYLVKKKLELLNNDNFSQSLTNDTLDSSQRKSKSSLYASSNFSNFSLYKENESEAGSEYGSQFGHKSGLSSRAESTNFEYTDSSESEDDEDFQGGQIESAAVSEINIISRESNTNSGSNKSKEKRKRVEQRLLYPLKPAESLIDMDTCQNQLEAIWVVLKMPLDQKIEMAVKYGNPRQALKIDNAINLWKKVARNIAERELILKQAETFETKASDPKMEEAEQRKIIMANLHKIESMLTELIKKISTELKETVTYEGAPYAIKMKVDYLEMLQRLEKKRIRSLNNKTGTRNTSVASKVGPFKLMKSENEITIVKRPDGEYQDPALEEFQNKIKYQYYD</sequence>
<organism evidence="3 4">
    <name type="scientific">Clydaea vesicula</name>
    <dbReference type="NCBI Taxonomy" id="447962"/>
    <lineage>
        <taxon>Eukaryota</taxon>
        <taxon>Fungi</taxon>
        <taxon>Fungi incertae sedis</taxon>
        <taxon>Chytridiomycota</taxon>
        <taxon>Chytridiomycota incertae sedis</taxon>
        <taxon>Chytridiomycetes</taxon>
        <taxon>Lobulomycetales</taxon>
        <taxon>Lobulomycetaceae</taxon>
        <taxon>Clydaea</taxon>
    </lineage>
</organism>
<gene>
    <name evidence="3" type="primary">CCDC87_1</name>
    <name evidence="3" type="ORF">HK099_001556</name>
</gene>
<evidence type="ECO:0000256" key="2">
    <source>
        <dbReference type="SAM" id="MobiDB-lite"/>
    </source>
</evidence>
<evidence type="ECO:0000313" key="4">
    <source>
        <dbReference type="Proteomes" id="UP001211065"/>
    </source>
</evidence>
<feature type="coiled-coil region" evidence="1">
    <location>
        <begin position="695"/>
        <end position="737"/>
    </location>
</feature>
<keyword evidence="4" id="KW-1185">Reference proteome</keyword>
<name>A0AAD5U3N5_9FUNG</name>
<feature type="region of interest" description="Disordered" evidence="2">
    <location>
        <begin position="828"/>
        <end position="864"/>
    </location>
</feature>
<dbReference type="PANTHER" id="PTHR16078">
    <property type="entry name" value="COILED-COIL DOMAIN-CONTAINING PROTEIN 87"/>
    <property type="match status" value="1"/>
</dbReference>
<dbReference type="PANTHER" id="PTHR16078:SF1">
    <property type="entry name" value="COILED-COIL DOMAIN-CONTAINING PROTEIN 87"/>
    <property type="match status" value="1"/>
</dbReference>
<dbReference type="AlphaFoldDB" id="A0AAD5U3N5"/>